<protein>
    <submittedName>
        <fullName evidence="1">Uncharacterized protein</fullName>
    </submittedName>
</protein>
<keyword evidence="2" id="KW-1185">Reference proteome</keyword>
<evidence type="ECO:0000313" key="2">
    <source>
        <dbReference type="Proteomes" id="UP000250235"/>
    </source>
</evidence>
<gene>
    <name evidence="1" type="ORF">F511_17487</name>
</gene>
<evidence type="ECO:0000313" key="1">
    <source>
        <dbReference type="EMBL" id="KZV21007.1"/>
    </source>
</evidence>
<proteinExistence type="predicted"/>
<organism evidence="1 2">
    <name type="scientific">Dorcoceras hygrometricum</name>
    <dbReference type="NCBI Taxonomy" id="472368"/>
    <lineage>
        <taxon>Eukaryota</taxon>
        <taxon>Viridiplantae</taxon>
        <taxon>Streptophyta</taxon>
        <taxon>Embryophyta</taxon>
        <taxon>Tracheophyta</taxon>
        <taxon>Spermatophyta</taxon>
        <taxon>Magnoliopsida</taxon>
        <taxon>eudicotyledons</taxon>
        <taxon>Gunneridae</taxon>
        <taxon>Pentapetalae</taxon>
        <taxon>asterids</taxon>
        <taxon>lamiids</taxon>
        <taxon>Lamiales</taxon>
        <taxon>Gesneriaceae</taxon>
        <taxon>Didymocarpoideae</taxon>
        <taxon>Trichosporeae</taxon>
        <taxon>Loxocarpinae</taxon>
        <taxon>Dorcoceras</taxon>
    </lineage>
</organism>
<dbReference type="Proteomes" id="UP000250235">
    <property type="component" value="Unassembled WGS sequence"/>
</dbReference>
<reference evidence="1 2" key="1">
    <citation type="journal article" date="2015" name="Proc. Natl. Acad. Sci. U.S.A.">
        <title>The resurrection genome of Boea hygrometrica: A blueprint for survival of dehydration.</title>
        <authorList>
            <person name="Xiao L."/>
            <person name="Yang G."/>
            <person name="Zhang L."/>
            <person name="Yang X."/>
            <person name="Zhao S."/>
            <person name="Ji Z."/>
            <person name="Zhou Q."/>
            <person name="Hu M."/>
            <person name="Wang Y."/>
            <person name="Chen M."/>
            <person name="Xu Y."/>
            <person name="Jin H."/>
            <person name="Xiao X."/>
            <person name="Hu G."/>
            <person name="Bao F."/>
            <person name="Hu Y."/>
            <person name="Wan P."/>
            <person name="Li L."/>
            <person name="Deng X."/>
            <person name="Kuang T."/>
            <person name="Xiang C."/>
            <person name="Zhu J.K."/>
            <person name="Oliver M.J."/>
            <person name="He Y."/>
        </authorList>
    </citation>
    <scope>NUCLEOTIDE SEQUENCE [LARGE SCALE GENOMIC DNA]</scope>
    <source>
        <strain evidence="2">cv. XS01</strain>
    </source>
</reference>
<dbReference type="EMBL" id="KV014998">
    <property type="protein sequence ID" value="KZV21007.1"/>
    <property type="molecule type" value="Genomic_DNA"/>
</dbReference>
<accession>A0A2Z7AP04</accession>
<dbReference type="AlphaFoldDB" id="A0A2Z7AP04"/>
<name>A0A2Z7AP04_9LAMI</name>
<sequence length="142" mass="15585">MNARDVRDGRAREASAARGIARTGCVKIGRARRDCRVTLPDAWRRLVHGSAMARAPPHANYRTRPCCYAPWMPLVCAIVALVVPGRCALWPAGRGANRYAMIGARTHDVAAEHALRRTRIFRVAAAGRSPLWRCSGELPAMS</sequence>